<evidence type="ECO:0000313" key="13">
    <source>
        <dbReference type="Proteomes" id="UP000507470"/>
    </source>
</evidence>
<comment type="similarity">
    <text evidence="9">Belongs to the G-protein coupled receptor 1 family.</text>
</comment>
<keyword evidence="4 10" id="KW-1133">Transmembrane helix</keyword>
<evidence type="ECO:0000259" key="11">
    <source>
        <dbReference type="PROSITE" id="PS50262"/>
    </source>
</evidence>
<feature type="transmembrane region" description="Helical" evidence="10">
    <location>
        <begin position="319"/>
        <end position="337"/>
    </location>
</feature>
<evidence type="ECO:0000256" key="1">
    <source>
        <dbReference type="ARBA" id="ARBA00004651"/>
    </source>
</evidence>
<evidence type="ECO:0000256" key="9">
    <source>
        <dbReference type="RuleBase" id="RU000688"/>
    </source>
</evidence>
<dbReference type="PANTHER" id="PTHR22752">
    <property type="entry name" value="G PROTEIN-COUPLED RECEPTOR"/>
    <property type="match status" value="1"/>
</dbReference>
<keyword evidence="8 9" id="KW-0807">Transducer</keyword>
<keyword evidence="6 10" id="KW-0472">Membrane</keyword>
<dbReference type="InterPro" id="IPR017452">
    <property type="entry name" value="GPCR_Rhodpsn_7TM"/>
</dbReference>
<dbReference type="AlphaFoldDB" id="A0A6J8CG87"/>
<feature type="transmembrane region" description="Helical" evidence="10">
    <location>
        <begin position="115"/>
        <end position="136"/>
    </location>
</feature>
<dbReference type="PANTHER" id="PTHR22752:SF14">
    <property type="entry name" value="G-PROTEIN COUPLED RECEPTORS FAMILY 1 PROFILE DOMAIN-CONTAINING PROTEIN"/>
    <property type="match status" value="1"/>
</dbReference>
<evidence type="ECO:0000256" key="3">
    <source>
        <dbReference type="ARBA" id="ARBA00022692"/>
    </source>
</evidence>
<evidence type="ECO:0000256" key="4">
    <source>
        <dbReference type="ARBA" id="ARBA00022989"/>
    </source>
</evidence>
<evidence type="ECO:0000256" key="5">
    <source>
        <dbReference type="ARBA" id="ARBA00023040"/>
    </source>
</evidence>
<dbReference type="InterPro" id="IPR000276">
    <property type="entry name" value="GPCR_Rhodpsn"/>
</dbReference>
<dbReference type="Pfam" id="PF00001">
    <property type="entry name" value="7tm_1"/>
    <property type="match status" value="1"/>
</dbReference>
<feature type="transmembrane region" description="Helical" evidence="10">
    <location>
        <begin position="199"/>
        <end position="224"/>
    </location>
</feature>
<dbReference type="GO" id="GO:0004930">
    <property type="term" value="F:G protein-coupled receptor activity"/>
    <property type="evidence" value="ECO:0007669"/>
    <property type="project" value="UniProtKB-KW"/>
</dbReference>
<dbReference type="PRINTS" id="PR00237">
    <property type="entry name" value="GPCRRHODOPSN"/>
</dbReference>
<keyword evidence="7 9" id="KW-0675">Receptor</keyword>
<accession>A0A6J8CG87</accession>
<feature type="transmembrane region" description="Helical" evidence="10">
    <location>
        <begin position="77"/>
        <end position="103"/>
    </location>
</feature>
<dbReference type="PROSITE" id="PS50262">
    <property type="entry name" value="G_PROTEIN_RECEP_F1_2"/>
    <property type="match status" value="1"/>
</dbReference>
<reference evidence="12 13" key="1">
    <citation type="submission" date="2020-06" db="EMBL/GenBank/DDBJ databases">
        <authorList>
            <person name="Li R."/>
            <person name="Bekaert M."/>
        </authorList>
    </citation>
    <scope>NUCLEOTIDE SEQUENCE [LARGE SCALE GENOMIC DNA]</scope>
    <source>
        <strain evidence="13">wild</strain>
    </source>
</reference>
<evidence type="ECO:0000256" key="8">
    <source>
        <dbReference type="ARBA" id="ARBA00023224"/>
    </source>
</evidence>
<dbReference type="Gene3D" id="1.20.1070.10">
    <property type="entry name" value="Rhodopsin 7-helix transmembrane proteins"/>
    <property type="match status" value="1"/>
</dbReference>
<dbReference type="SUPFAM" id="SSF81321">
    <property type="entry name" value="Family A G protein-coupled receptor-like"/>
    <property type="match status" value="1"/>
</dbReference>
<dbReference type="CDD" id="cd00637">
    <property type="entry name" value="7tm_classA_rhodopsin-like"/>
    <property type="match status" value="1"/>
</dbReference>
<evidence type="ECO:0000313" key="12">
    <source>
        <dbReference type="EMBL" id="CAC5394496.1"/>
    </source>
</evidence>
<keyword evidence="3 9" id="KW-0812">Transmembrane</keyword>
<evidence type="ECO:0000256" key="6">
    <source>
        <dbReference type="ARBA" id="ARBA00023136"/>
    </source>
</evidence>
<feature type="domain" description="G-protein coupled receptors family 1 profile" evidence="11">
    <location>
        <begin position="57"/>
        <end position="346"/>
    </location>
</feature>
<sequence length="475" mass="53499">MRYEPTERSTIFDTNFANMKINNNKTLTDRMQYKDLTAEQFIEGILLTIICFVAVLGNISIWIIVVRSRALRTTTNCFLLVLSAFDLLVSVINIPVTVLTIFYGEWLFSEKTCVGLGFSNMVTLCGSVLSLCNISINRYVMVCHPSKIIEIYTRKNVILLINASIAVTVGVSIPPLLGWCEYSYTPSQKICFANWPVSLSYALFMICCCFGVPLIVMMFCNYKIYMAVRNSKKRVLNTYTVQMSMSKDKSQSKLTDNTYVQGIRQESNQQTRIGNPNTKTEAQLDVNKKHRTLSITIKTRTSPPKLPVINKAKPEEIRLAIMLGIIVIVFFVCWFPYCISMILSIVVPASIAVTIGSPFHRYLAGVNTHTLHLSTYALPTCRDSASAQSDTCHLGIRQGKYQTHLGNPDVNIGANVDDNKAQRTFRIVIKSKGSPIKWTIITKAKPDEIRLAEVLEQSPKFKEKNKMILSVPDHK</sequence>
<dbReference type="Proteomes" id="UP000507470">
    <property type="component" value="Unassembled WGS sequence"/>
</dbReference>
<gene>
    <name evidence="12" type="ORF">MCOR_29237</name>
</gene>
<name>A0A6J8CG87_MYTCO</name>
<dbReference type="OrthoDB" id="6376512at2759"/>
<dbReference type="PROSITE" id="PS00237">
    <property type="entry name" value="G_PROTEIN_RECEP_F1_1"/>
    <property type="match status" value="1"/>
</dbReference>
<feature type="transmembrane region" description="Helical" evidence="10">
    <location>
        <begin position="41"/>
        <end position="65"/>
    </location>
</feature>
<protein>
    <recommendedName>
        <fullName evidence="11">G-protein coupled receptors family 1 profile domain-containing protein</fullName>
    </recommendedName>
</protein>
<feature type="transmembrane region" description="Helical" evidence="10">
    <location>
        <begin position="157"/>
        <end position="179"/>
    </location>
</feature>
<evidence type="ECO:0000256" key="10">
    <source>
        <dbReference type="SAM" id="Phobius"/>
    </source>
</evidence>
<organism evidence="12 13">
    <name type="scientific">Mytilus coruscus</name>
    <name type="common">Sea mussel</name>
    <dbReference type="NCBI Taxonomy" id="42192"/>
    <lineage>
        <taxon>Eukaryota</taxon>
        <taxon>Metazoa</taxon>
        <taxon>Spiralia</taxon>
        <taxon>Lophotrochozoa</taxon>
        <taxon>Mollusca</taxon>
        <taxon>Bivalvia</taxon>
        <taxon>Autobranchia</taxon>
        <taxon>Pteriomorphia</taxon>
        <taxon>Mytilida</taxon>
        <taxon>Mytiloidea</taxon>
        <taxon>Mytilidae</taxon>
        <taxon>Mytilinae</taxon>
        <taxon>Mytilus</taxon>
    </lineage>
</organism>
<keyword evidence="13" id="KW-1185">Reference proteome</keyword>
<evidence type="ECO:0000256" key="2">
    <source>
        <dbReference type="ARBA" id="ARBA00022475"/>
    </source>
</evidence>
<keyword evidence="2" id="KW-1003">Cell membrane</keyword>
<dbReference type="GO" id="GO:0005886">
    <property type="term" value="C:plasma membrane"/>
    <property type="evidence" value="ECO:0007669"/>
    <property type="project" value="UniProtKB-SubCell"/>
</dbReference>
<evidence type="ECO:0000256" key="7">
    <source>
        <dbReference type="ARBA" id="ARBA00023170"/>
    </source>
</evidence>
<keyword evidence="5 9" id="KW-0297">G-protein coupled receptor</keyword>
<comment type="subcellular location">
    <subcellularLocation>
        <location evidence="1">Cell membrane</location>
        <topology evidence="1">Multi-pass membrane protein</topology>
    </subcellularLocation>
</comment>
<proteinExistence type="inferred from homology"/>
<dbReference type="EMBL" id="CACVKT020005298">
    <property type="protein sequence ID" value="CAC5394496.1"/>
    <property type="molecule type" value="Genomic_DNA"/>
</dbReference>